<dbReference type="RefSeq" id="WP_108830559.1">
    <property type="nucleotide sequence ID" value="NZ_OMOR01000005.1"/>
</dbReference>
<dbReference type="EC" id="1.1.1.133" evidence="3 6"/>
<dbReference type="UniPathway" id="UPA00124"/>
<evidence type="ECO:0000313" key="8">
    <source>
        <dbReference type="EMBL" id="SPH27618.1"/>
    </source>
</evidence>
<dbReference type="PANTHER" id="PTHR10491:SF4">
    <property type="entry name" value="METHIONINE ADENOSYLTRANSFERASE 2 SUBUNIT BETA"/>
    <property type="match status" value="1"/>
</dbReference>
<dbReference type="Gene3D" id="3.90.25.10">
    <property type="entry name" value="UDP-galactose 4-epimerase, domain 1"/>
    <property type="match status" value="1"/>
</dbReference>
<dbReference type="Gene3D" id="3.40.50.720">
    <property type="entry name" value="NAD(P)-binding Rossmann-like Domain"/>
    <property type="match status" value="1"/>
</dbReference>
<evidence type="ECO:0000256" key="5">
    <source>
        <dbReference type="ARBA" id="ARBA00048200"/>
    </source>
</evidence>
<keyword evidence="6 8" id="KW-0560">Oxidoreductase</keyword>
<dbReference type="InterPro" id="IPR005913">
    <property type="entry name" value="dTDP_dehydrorham_reduct"/>
</dbReference>
<reference evidence="8 9" key="1">
    <citation type="submission" date="2018-03" db="EMBL/GenBank/DDBJ databases">
        <authorList>
            <person name="Keele B.F."/>
        </authorList>
    </citation>
    <scope>NUCLEOTIDE SEQUENCE [LARGE SCALE GENOMIC DNA]</scope>
    <source>
        <strain evidence="8 9">CECT 8599</strain>
    </source>
</reference>
<feature type="domain" description="RmlD-like substrate binding" evidence="7">
    <location>
        <begin position="2"/>
        <end position="278"/>
    </location>
</feature>
<comment type="similarity">
    <text evidence="2 6">Belongs to the dTDP-4-dehydrorhamnose reductase family.</text>
</comment>
<dbReference type="Proteomes" id="UP000244880">
    <property type="component" value="Unassembled WGS sequence"/>
</dbReference>
<evidence type="ECO:0000256" key="3">
    <source>
        <dbReference type="ARBA" id="ARBA00012929"/>
    </source>
</evidence>
<evidence type="ECO:0000259" key="7">
    <source>
        <dbReference type="Pfam" id="PF04321"/>
    </source>
</evidence>
<dbReference type="Pfam" id="PF04321">
    <property type="entry name" value="RmlD_sub_bind"/>
    <property type="match status" value="1"/>
</dbReference>
<name>A0A2R8BPU1_9RHOB</name>
<accession>A0A2R8BPU1</accession>
<dbReference type="GO" id="GO:0019305">
    <property type="term" value="P:dTDP-rhamnose biosynthetic process"/>
    <property type="evidence" value="ECO:0007669"/>
    <property type="project" value="UniProtKB-UniPathway"/>
</dbReference>
<comment type="cofactor">
    <cofactor evidence="6">
        <name>Mg(2+)</name>
        <dbReference type="ChEBI" id="CHEBI:18420"/>
    </cofactor>
    <text evidence="6">Binds 1 Mg(2+) ion per monomer.</text>
</comment>
<dbReference type="SUPFAM" id="SSF51735">
    <property type="entry name" value="NAD(P)-binding Rossmann-fold domains"/>
    <property type="match status" value="1"/>
</dbReference>
<keyword evidence="6" id="KW-0521">NADP</keyword>
<dbReference type="OrthoDB" id="9803892at2"/>
<comment type="catalytic activity">
    <reaction evidence="5 6">
        <text>dTDP-beta-L-rhamnose + NADP(+) = dTDP-4-dehydro-beta-L-rhamnose + NADPH + H(+)</text>
        <dbReference type="Rhea" id="RHEA:21796"/>
        <dbReference type="ChEBI" id="CHEBI:15378"/>
        <dbReference type="ChEBI" id="CHEBI:57510"/>
        <dbReference type="ChEBI" id="CHEBI:57783"/>
        <dbReference type="ChEBI" id="CHEBI:58349"/>
        <dbReference type="ChEBI" id="CHEBI:62830"/>
        <dbReference type="EC" id="1.1.1.133"/>
    </reaction>
</comment>
<comment type="function">
    <text evidence="6">Catalyzes the reduction of dTDP-6-deoxy-L-lyxo-4-hexulose to yield dTDP-L-rhamnose.</text>
</comment>
<dbReference type="PANTHER" id="PTHR10491">
    <property type="entry name" value="DTDP-4-DEHYDRORHAMNOSE REDUCTASE"/>
    <property type="match status" value="1"/>
</dbReference>
<evidence type="ECO:0000313" key="9">
    <source>
        <dbReference type="Proteomes" id="UP000244880"/>
    </source>
</evidence>
<keyword evidence="9" id="KW-1185">Reference proteome</keyword>
<evidence type="ECO:0000256" key="4">
    <source>
        <dbReference type="ARBA" id="ARBA00017099"/>
    </source>
</evidence>
<dbReference type="AlphaFoldDB" id="A0A2R8BPU1"/>
<proteinExistence type="inferred from homology"/>
<dbReference type="NCBIfam" id="TIGR01214">
    <property type="entry name" value="rmlD"/>
    <property type="match status" value="1"/>
</dbReference>
<dbReference type="EMBL" id="OMOR01000005">
    <property type="protein sequence ID" value="SPH27618.1"/>
    <property type="molecule type" value="Genomic_DNA"/>
</dbReference>
<evidence type="ECO:0000256" key="1">
    <source>
        <dbReference type="ARBA" id="ARBA00004781"/>
    </source>
</evidence>
<dbReference type="InterPro" id="IPR029903">
    <property type="entry name" value="RmlD-like-bd"/>
</dbReference>
<gene>
    <name evidence="8" type="primary">rfbD_2</name>
    <name evidence="8" type="ORF">ASD8599_04084</name>
</gene>
<evidence type="ECO:0000256" key="2">
    <source>
        <dbReference type="ARBA" id="ARBA00010944"/>
    </source>
</evidence>
<organism evidence="8 9">
    <name type="scientific">Ascidiaceihabitans donghaensis</name>
    <dbReference type="NCBI Taxonomy" id="1510460"/>
    <lineage>
        <taxon>Bacteria</taxon>
        <taxon>Pseudomonadati</taxon>
        <taxon>Pseudomonadota</taxon>
        <taxon>Alphaproteobacteria</taxon>
        <taxon>Rhodobacterales</taxon>
        <taxon>Paracoccaceae</taxon>
        <taxon>Ascidiaceihabitans</taxon>
    </lineage>
</organism>
<dbReference type="GO" id="GO:0008831">
    <property type="term" value="F:dTDP-4-dehydrorhamnose reductase activity"/>
    <property type="evidence" value="ECO:0007669"/>
    <property type="project" value="UniProtKB-EC"/>
</dbReference>
<protein>
    <recommendedName>
        <fullName evidence="4 6">dTDP-4-dehydrorhamnose reductase</fullName>
        <ecNumber evidence="3 6">1.1.1.133</ecNumber>
    </recommendedName>
</protein>
<dbReference type="CDD" id="cd05254">
    <property type="entry name" value="dTDP_HR_like_SDR_e"/>
    <property type="match status" value="1"/>
</dbReference>
<evidence type="ECO:0000256" key="6">
    <source>
        <dbReference type="RuleBase" id="RU364082"/>
    </source>
</evidence>
<comment type="pathway">
    <text evidence="1 6">Carbohydrate biosynthesis; dTDP-L-rhamnose biosynthesis.</text>
</comment>
<sequence length="279" mass="29740">MILVFGQSGQVARELALLADVRCLGRDDVDLEYPLNCAEAIAIHQPAAVINAAAFTNVDGAETEASRAHLVNAHAPEAMAQACADLGIPFVSISTDYVFDGAGDAPWREGDTPAPVNAYGRSKLAGEVAIAQVGGTWAVLRTSWVVSAHGNNFVKTMLRLGAERDALTIVADQIGGLTPARDIARACHHMAQSLISEPNKGGIYHFSGSPNASWADVARATFETADLTCTVTDIPSSDYPTPALRPLNSRLDCYKIKKTFGIKRPDWRKGIADIVKELA</sequence>
<dbReference type="InterPro" id="IPR036291">
    <property type="entry name" value="NAD(P)-bd_dom_sf"/>
</dbReference>